<keyword evidence="2" id="KW-0472">Membrane</keyword>
<evidence type="ECO:0000256" key="2">
    <source>
        <dbReference type="SAM" id="Phobius"/>
    </source>
</evidence>
<feature type="transmembrane region" description="Helical" evidence="2">
    <location>
        <begin position="446"/>
        <end position="466"/>
    </location>
</feature>
<dbReference type="Pfam" id="PF25607">
    <property type="entry name" value="DUF7939"/>
    <property type="match status" value="1"/>
</dbReference>
<dbReference type="PANTHER" id="PTHR40940">
    <property type="entry name" value="PROTEIN BATD-RELATED"/>
    <property type="match status" value="1"/>
</dbReference>
<reference evidence="4" key="1">
    <citation type="journal article" date="2015" name="Nature">
        <title>Complex archaea that bridge the gap between prokaryotes and eukaryotes.</title>
        <authorList>
            <person name="Spang A."/>
            <person name="Saw J.H."/>
            <person name="Jorgensen S.L."/>
            <person name="Zaremba-Niedzwiedzka K."/>
            <person name="Martijn J."/>
            <person name="Lind A.E."/>
            <person name="van Eijk R."/>
            <person name="Schleper C."/>
            <person name="Guy L."/>
            <person name="Ettema T.J."/>
        </authorList>
    </citation>
    <scope>NUCLEOTIDE SEQUENCE</scope>
</reference>
<organism evidence="4">
    <name type="scientific">marine sediment metagenome</name>
    <dbReference type="NCBI Taxonomy" id="412755"/>
    <lineage>
        <taxon>unclassified sequences</taxon>
        <taxon>metagenomes</taxon>
        <taxon>ecological metagenomes</taxon>
    </lineage>
</organism>
<dbReference type="InterPro" id="IPR057699">
    <property type="entry name" value="DUF7939"/>
</dbReference>
<protein>
    <recommendedName>
        <fullName evidence="3">DUF7939 domain-containing protein</fullName>
    </recommendedName>
</protein>
<accession>A0A0F9SCK9</accession>
<dbReference type="Pfam" id="PF13584">
    <property type="entry name" value="BatD"/>
    <property type="match status" value="2"/>
</dbReference>
<evidence type="ECO:0000259" key="3">
    <source>
        <dbReference type="Pfam" id="PF25607"/>
    </source>
</evidence>
<evidence type="ECO:0000256" key="1">
    <source>
        <dbReference type="SAM" id="MobiDB-lite"/>
    </source>
</evidence>
<dbReference type="AlphaFoldDB" id="A0A0F9SCK9"/>
<feature type="domain" description="DUF7939" evidence="3">
    <location>
        <begin position="491"/>
        <end position="570"/>
    </location>
</feature>
<feature type="transmembrane region" description="Helical" evidence="2">
    <location>
        <begin position="20"/>
        <end position="44"/>
    </location>
</feature>
<gene>
    <name evidence="4" type="ORF">LCGC14_0867920</name>
</gene>
<feature type="region of interest" description="Disordered" evidence="1">
    <location>
        <begin position="570"/>
        <end position="590"/>
    </location>
</feature>
<dbReference type="InterPro" id="IPR025738">
    <property type="entry name" value="BatD"/>
</dbReference>
<evidence type="ECO:0000313" key="4">
    <source>
        <dbReference type="EMBL" id="KKN27118.1"/>
    </source>
</evidence>
<dbReference type="EMBL" id="LAZR01002666">
    <property type="protein sequence ID" value="KKN27118.1"/>
    <property type="molecule type" value="Genomic_DNA"/>
</dbReference>
<sequence>MNMVNSFTSTILITSNKGLIVRSITSLIAAMTLMMLFSVSAFAAQINVSVDRNPIAMTDSFQLTFSTTTSPDDDPNFAPLQKDFDIINQQKNSQLSWVNGSSNRSIQWTLNVMAKRSGELQIPAISFGDDASQPLSITVTKTTPSSAVSNSDELFLEVEATPTDNYVQAQVLYTVRFYHRINLTQATLSDPELDNAVVEKIAEDTQYNTQIKGMTYSVTERKYAIFPQKSGAMTIAPLVLTAEVIIDDPRSRYNNFFTQHNNTQTKRVLSKEINLNIKAAPVSLKGQHWLPAEQVTLKEAWSNKTSQVKVGEPITRTLTISAKGATSSQLPDLSTQILNSELKIYPDQPIINDQQNGEGVMAMREQKIAFIPSTAGNFTLPAIEVPWFNTQTQEMETAQLPAVTLVAEAAASTSPTINNNSSSTTPAKSLTKNTEIMPASKSDNTWMWASIVFGLAWLLTLLALFWSRFAKPRTEKIKLKTTAKNKPLTLKEVIKELKTACVNNDPQAAQHALIKWATLSYNITSLAELSLYCDANMLAELTKLNHALYAKEKLAWPGEDLLKAVMEQQTKKSSIKKADEPLVPLYPSQR</sequence>
<comment type="caution">
    <text evidence="4">The sequence shown here is derived from an EMBL/GenBank/DDBJ whole genome shotgun (WGS) entry which is preliminary data.</text>
</comment>
<keyword evidence="2" id="KW-1133">Transmembrane helix</keyword>
<name>A0A0F9SCK9_9ZZZZ</name>
<keyword evidence="2" id="KW-0812">Transmembrane</keyword>
<dbReference type="PANTHER" id="PTHR40940:SF1">
    <property type="entry name" value="PROTEIN BATD"/>
    <property type="match status" value="1"/>
</dbReference>
<proteinExistence type="predicted"/>